<evidence type="ECO:0000313" key="1">
    <source>
        <dbReference type="EMBL" id="DAD81742.1"/>
    </source>
</evidence>
<name>A0A8S5MHP7_9CAUD</name>
<sequence>MRLTLTKTEIAIVQKLVIDRKCDIHNAGGDSKQYEMLSKLNKKNARQAKKFYKT</sequence>
<organism evidence="1">
    <name type="scientific">Myoviridae sp. ct9Ns12</name>
    <dbReference type="NCBI Taxonomy" id="2826626"/>
    <lineage>
        <taxon>Viruses</taxon>
        <taxon>Duplodnaviria</taxon>
        <taxon>Heunggongvirae</taxon>
        <taxon>Uroviricota</taxon>
        <taxon>Caudoviricetes</taxon>
    </lineage>
</organism>
<proteinExistence type="predicted"/>
<reference evidence="1" key="1">
    <citation type="journal article" date="2021" name="Proc. Natl. Acad. Sci. U.S.A.">
        <title>A Catalog of Tens of Thousands of Viruses from Human Metagenomes Reveals Hidden Associations with Chronic Diseases.</title>
        <authorList>
            <person name="Tisza M.J."/>
            <person name="Buck C.B."/>
        </authorList>
    </citation>
    <scope>NUCLEOTIDE SEQUENCE</scope>
    <source>
        <strain evidence="1">Ct9Ns12</strain>
    </source>
</reference>
<protein>
    <submittedName>
        <fullName evidence="1">Uncharacterized protein</fullName>
    </submittedName>
</protein>
<dbReference type="EMBL" id="BK014906">
    <property type="protein sequence ID" value="DAD81742.1"/>
    <property type="molecule type" value="Genomic_DNA"/>
</dbReference>
<accession>A0A8S5MHP7</accession>